<dbReference type="EMBL" id="VBAI01000241">
    <property type="protein sequence ID" value="TMJ07795.1"/>
    <property type="molecule type" value="Genomic_DNA"/>
</dbReference>
<protein>
    <recommendedName>
        <fullName evidence="3">Swt1-like HEPN domain-containing protein</fullName>
    </recommendedName>
</protein>
<name>A0A537LIG5_9BACT</name>
<evidence type="ECO:0000313" key="2">
    <source>
        <dbReference type="Proteomes" id="UP000315217"/>
    </source>
</evidence>
<dbReference type="Proteomes" id="UP000315217">
    <property type="component" value="Unassembled WGS sequence"/>
</dbReference>
<organism evidence="1 2">
    <name type="scientific">Candidatus Segetimicrobium genomatis</name>
    <dbReference type="NCBI Taxonomy" id="2569760"/>
    <lineage>
        <taxon>Bacteria</taxon>
        <taxon>Bacillati</taxon>
        <taxon>Candidatus Sysuimicrobiota</taxon>
        <taxon>Candidatus Sysuimicrobiia</taxon>
        <taxon>Candidatus Sysuimicrobiales</taxon>
        <taxon>Candidatus Segetimicrobiaceae</taxon>
        <taxon>Candidatus Segetimicrobium</taxon>
    </lineage>
</organism>
<evidence type="ECO:0000313" key="1">
    <source>
        <dbReference type="EMBL" id="TMJ07795.1"/>
    </source>
</evidence>
<evidence type="ECO:0008006" key="3">
    <source>
        <dbReference type="Google" id="ProtNLM"/>
    </source>
</evidence>
<sequence length="247" mass="28567">MVHPKVRSQLLRQLDITKQALSQRAKRIKKRFGPMTTDEAVYVIAHLEGIDLSKYLPLATVDRVRGLVPRSVTAFAIPARRGQKLKKPKLKVSSYPALKETLIGEGFRIGTDIYPQLFVLENSIRNVISMRLSATGTDWWDRLVPSEVRSSVQRTMTKEGRYRHREPRGDHPLFYSNFDDLKKIVLANRTYFDDIIQDFEWFRIKMEETYMARNNIAHCVKVSDDDSNSLLRFQREWATLLGAAGVK</sequence>
<reference evidence="1 2" key="1">
    <citation type="journal article" date="2019" name="Nat. Microbiol.">
        <title>Mediterranean grassland soil C-N compound turnover is dependent on rainfall and depth, and is mediated by genomically divergent microorganisms.</title>
        <authorList>
            <person name="Diamond S."/>
            <person name="Andeer P.F."/>
            <person name="Li Z."/>
            <person name="Crits-Christoph A."/>
            <person name="Burstein D."/>
            <person name="Anantharaman K."/>
            <person name="Lane K.R."/>
            <person name="Thomas B.C."/>
            <person name="Pan C."/>
            <person name="Northen T.R."/>
            <person name="Banfield J.F."/>
        </authorList>
    </citation>
    <scope>NUCLEOTIDE SEQUENCE [LARGE SCALE GENOMIC DNA]</scope>
    <source>
        <strain evidence="1">NP_1</strain>
    </source>
</reference>
<comment type="caution">
    <text evidence="1">The sequence shown here is derived from an EMBL/GenBank/DDBJ whole genome shotgun (WGS) entry which is preliminary data.</text>
</comment>
<gene>
    <name evidence="1" type="ORF">E6G98_13250</name>
</gene>
<dbReference type="AlphaFoldDB" id="A0A537LIG5"/>
<accession>A0A537LIG5</accession>
<proteinExistence type="predicted"/>